<organism evidence="1 2">
    <name type="scientific">Pristionchus pacificus</name>
    <name type="common">Parasitic nematode worm</name>
    <dbReference type="NCBI Taxonomy" id="54126"/>
    <lineage>
        <taxon>Eukaryota</taxon>
        <taxon>Metazoa</taxon>
        <taxon>Ecdysozoa</taxon>
        <taxon>Nematoda</taxon>
        <taxon>Chromadorea</taxon>
        <taxon>Rhabditida</taxon>
        <taxon>Rhabditina</taxon>
        <taxon>Diplogasteromorpha</taxon>
        <taxon>Diplogasteroidea</taxon>
        <taxon>Neodiplogasteridae</taxon>
        <taxon>Pristionchus</taxon>
    </lineage>
</organism>
<evidence type="ECO:0000313" key="2">
    <source>
        <dbReference type="Proteomes" id="UP000005239"/>
    </source>
</evidence>
<reference evidence="2" key="1">
    <citation type="journal article" date="2008" name="Nat. Genet.">
        <title>The Pristionchus pacificus genome provides a unique perspective on nematode lifestyle and parasitism.</title>
        <authorList>
            <person name="Dieterich C."/>
            <person name="Clifton S.W."/>
            <person name="Schuster L.N."/>
            <person name="Chinwalla A."/>
            <person name="Delehaunty K."/>
            <person name="Dinkelacker I."/>
            <person name="Fulton L."/>
            <person name="Fulton R."/>
            <person name="Godfrey J."/>
            <person name="Minx P."/>
            <person name="Mitreva M."/>
            <person name="Roeseler W."/>
            <person name="Tian H."/>
            <person name="Witte H."/>
            <person name="Yang S.P."/>
            <person name="Wilson R.K."/>
            <person name="Sommer R.J."/>
        </authorList>
    </citation>
    <scope>NUCLEOTIDE SEQUENCE [LARGE SCALE GENOMIC DNA]</scope>
    <source>
        <strain evidence="2">PS312</strain>
    </source>
</reference>
<keyword evidence="2" id="KW-1185">Reference proteome</keyword>
<dbReference type="AlphaFoldDB" id="A0A2A6CCC9"/>
<proteinExistence type="predicted"/>
<dbReference type="EnsemblMetazoa" id="PPA16026.1">
    <property type="protein sequence ID" value="PPA16026.1"/>
    <property type="gene ID" value="WBGene00105580"/>
</dbReference>
<sequence>MDDRLREHHRAENTTETTVVITAELFGLDAFKTFLENLPRKKKGDVKTRIALDLANNVKTRHLGDEARMSFTNMKFDSPFSSGSSSRKASEKEKKEGKQCEECGCEFLRVALSWDGEDKIVECMNRSCLTTIEELPKNTHLPVGFIFNPAHDNKGWFHLIPDRTYYPREKFNADFNFITRKRIICDDDDDGDLLLPCPSQDDLSLYIILLLIISLVSAQWTNAGLASISPSNKDPDVIYLREFDLPKSAPRAHAIRFVNKNEKWTVGKEDSDTTGREFKLIQTKLDEMNEIRKKKKGRRLVIDNESEFTGSIDP</sequence>
<dbReference type="Proteomes" id="UP000005239">
    <property type="component" value="Unassembled WGS sequence"/>
</dbReference>
<protein>
    <submittedName>
        <fullName evidence="1">Uncharacterized protein</fullName>
    </submittedName>
</protein>
<evidence type="ECO:0000313" key="1">
    <source>
        <dbReference type="EnsemblMetazoa" id="PPA16026.1"/>
    </source>
</evidence>
<accession>A0A8R1YF44</accession>
<accession>A0A2A6CCC9</accession>
<gene>
    <name evidence="1" type="primary">WBGene00105580</name>
</gene>
<name>A0A2A6CCC9_PRIPA</name>
<reference evidence="1" key="2">
    <citation type="submission" date="2022-06" db="UniProtKB">
        <authorList>
            <consortium name="EnsemblMetazoa"/>
        </authorList>
    </citation>
    <scope>IDENTIFICATION</scope>
    <source>
        <strain evidence="1">PS312</strain>
    </source>
</reference>